<dbReference type="InterPro" id="IPR013780">
    <property type="entry name" value="Glyco_hydro_b"/>
</dbReference>
<sequence>MKNNFIRLTGGNTDLIIRPEPAEILYWGKRLEIDEITEADLLSLERGVSNGGLDVDTPVTLAAENGRGYWGSSGVDGHRDGYDWAPVFKTKSAVKNGEVLLIEAVDEIAQLVFKTEIEADGNGVFKFRNSLTNLGEGKFTVNRLAVTLPVPEYADEVLSFYGRWCRELQENRTCLKHGAFMQENRHGRTSHEYAPNLVLGQPHFSQQQGEVWGFHLAWSGNHRIRADVLIDGRRFAQLENLYLPGEIVLEQGESLSTPWVYTAYSDCGLNGMSQQFHRHIRSRILYFAQPIRPVHLNIWEGVMFDHDPAHIIAMAEKAAEMGVERFIIDDGWFIGRNDDFGGLGDWFLDEKKYPNGLKPVIDAVKKLGMQFGIWVELEMISKRSKLYQQHPDWMLRLDGYDQPEERHQYVLDLVNPDAFNYILERMDWLLGENQVDYIKWDHNRRLVQPGHLGKAAVTAQTQAAYRLFDILQKRYPHVEIESCSSGGARIDFEILKRSQRFWTSDNNDALTRQKIQRGMSYFYPPEVIGAHIGGAPCQTTMRNFSFDFRGLTALFGHMGVELDPVKESAEERQGFAKYIALHKQLRPLLHSGESFRLDHHDDTTLINGVVAQDKKQAVVLISQLDMPDYKQMGKLRVPYLEANATYQVKLLSIPDYIKQGKGGHLMKVFPQWVLDNFAGKPVSIRGEWLAKAGLTIPVLDPQSAMLVEFKRL</sequence>
<dbReference type="InterPro" id="IPR031705">
    <property type="entry name" value="Glyco_hydro_36_C"/>
</dbReference>
<dbReference type="Gene3D" id="3.20.20.70">
    <property type="entry name" value="Aldolase class I"/>
    <property type="match status" value="1"/>
</dbReference>
<proteinExistence type="inferred from homology"/>
<keyword evidence="9" id="KW-1185">Reference proteome</keyword>
<dbReference type="Proteomes" id="UP000199588">
    <property type="component" value="Unassembled WGS sequence"/>
</dbReference>
<evidence type="ECO:0000259" key="6">
    <source>
        <dbReference type="Pfam" id="PF16874"/>
    </source>
</evidence>
<dbReference type="InterPro" id="IPR031704">
    <property type="entry name" value="Glyco_hydro_36_N"/>
</dbReference>
<dbReference type="Pfam" id="PF02065">
    <property type="entry name" value="Melibiase"/>
    <property type="match status" value="1"/>
</dbReference>
<dbReference type="Pfam" id="PF16874">
    <property type="entry name" value="Glyco_hydro_36C"/>
    <property type="match status" value="1"/>
</dbReference>
<evidence type="ECO:0000256" key="1">
    <source>
        <dbReference type="ARBA" id="ARBA00001255"/>
    </source>
</evidence>
<reference evidence="8 9" key="1">
    <citation type="submission" date="2016-10" db="EMBL/GenBank/DDBJ databases">
        <authorList>
            <person name="Varghese N."/>
            <person name="Submissions S."/>
        </authorList>
    </citation>
    <scope>NUCLEOTIDE SEQUENCE [LARGE SCALE GENOMIC DNA]</scope>
    <source>
        <strain evidence="8 9">DSM 22022</strain>
    </source>
</reference>
<dbReference type="InterPro" id="IPR050985">
    <property type="entry name" value="Alpha-glycosidase_related"/>
</dbReference>
<evidence type="ECO:0000313" key="8">
    <source>
        <dbReference type="EMBL" id="SCX76531.1"/>
    </source>
</evidence>
<dbReference type="Gene3D" id="2.60.40.1180">
    <property type="entry name" value="Golgi alpha-mannosidase II"/>
    <property type="match status" value="1"/>
</dbReference>
<organism evidence="8 9">
    <name type="scientific">Basfia succiniciproducens</name>
    <dbReference type="NCBI Taxonomy" id="653940"/>
    <lineage>
        <taxon>Bacteria</taxon>
        <taxon>Pseudomonadati</taxon>
        <taxon>Pseudomonadota</taxon>
        <taxon>Gammaproteobacteria</taxon>
        <taxon>Pasteurellales</taxon>
        <taxon>Pasteurellaceae</taxon>
        <taxon>Basfia</taxon>
    </lineage>
</organism>
<dbReference type="InterPro" id="IPR000111">
    <property type="entry name" value="Glyco_hydro_27/36_CS"/>
</dbReference>
<evidence type="ECO:0000313" key="9">
    <source>
        <dbReference type="Proteomes" id="UP000199588"/>
    </source>
</evidence>
<comment type="similarity">
    <text evidence="5">Belongs to the glycosyl hydrolase.</text>
</comment>
<dbReference type="EMBL" id="FMUQ01000002">
    <property type="protein sequence ID" value="SCX76531.1"/>
    <property type="molecule type" value="Genomic_DNA"/>
</dbReference>
<dbReference type="Gene3D" id="2.70.98.60">
    <property type="entry name" value="alpha-galactosidase from lactobacil brevis"/>
    <property type="match status" value="1"/>
</dbReference>
<dbReference type="RefSeq" id="WP_090653811.1">
    <property type="nucleotide sequence ID" value="NZ_CP015031.1"/>
</dbReference>
<evidence type="ECO:0000259" key="7">
    <source>
        <dbReference type="Pfam" id="PF16875"/>
    </source>
</evidence>
<evidence type="ECO:0000256" key="5">
    <source>
        <dbReference type="PIRNR" id="PIRNR005536"/>
    </source>
</evidence>
<dbReference type="InterPro" id="IPR002252">
    <property type="entry name" value="Glyco_hydro_36"/>
</dbReference>
<keyword evidence="4 5" id="KW-0326">Glycosidase</keyword>
<evidence type="ECO:0000256" key="4">
    <source>
        <dbReference type="ARBA" id="ARBA00023295"/>
    </source>
</evidence>
<comment type="caution">
    <text evidence="8">The sequence shown here is derived from an EMBL/GenBank/DDBJ whole genome shotgun (WGS) entry which is preliminary data.</text>
</comment>
<keyword evidence="3 5" id="KW-0378">Hydrolase</keyword>
<name>A0A1G5AF88_9PAST</name>
<dbReference type="InterPro" id="IPR038417">
    <property type="entry name" value="Alpga-gal_N_sf"/>
</dbReference>
<evidence type="ECO:0000256" key="2">
    <source>
        <dbReference type="ARBA" id="ARBA00012755"/>
    </source>
</evidence>
<protein>
    <recommendedName>
        <fullName evidence="2 5">Alpha-galactosidase</fullName>
        <ecNumber evidence="2 5">3.2.1.22</ecNumber>
    </recommendedName>
</protein>
<feature type="domain" description="Glycosyl hydrolase family 36 N-terminal" evidence="7">
    <location>
        <begin position="23"/>
        <end position="249"/>
    </location>
</feature>
<dbReference type="PANTHER" id="PTHR43053">
    <property type="entry name" value="GLYCOSIDASE FAMILY 31"/>
    <property type="match status" value="1"/>
</dbReference>
<dbReference type="CDD" id="cd14791">
    <property type="entry name" value="GH36"/>
    <property type="match status" value="1"/>
</dbReference>
<feature type="domain" description="Glycosyl hydrolase family 36 C-terminal" evidence="6">
    <location>
        <begin position="609"/>
        <end position="704"/>
    </location>
</feature>
<dbReference type="InterPro" id="IPR013785">
    <property type="entry name" value="Aldolase_TIM"/>
</dbReference>
<dbReference type="PROSITE" id="PS00512">
    <property type="entry name" value="ALPHA_GALACTOSIDASE"/>
    <property type="match status" value="1"/>
</dbReference>
<comment type="catalytic activity">
    <reaction evidence="1 5">
        <text>Hydrolysis of terminal, non-reducing alpha-D-galactose residues in alpha-D-galactosides, including galactose oligosaccharides, galactomannans and galactolipids.</text>
        <dbReference type="EC" id="3.2.1.22"/>
    </reaction>
</comment>
<dbReference type="SUPFAM" id="SSF51445">
    <property type="entry name" value="(Trans)glycosidases"/>
    <property type="match status" value="1"/>
</dbReference>
<dbReference type="EC" id="3.2.1.22" evidence="2 5"/>
<evidence type="ECO:0000256" key="3">
    <source>
        <dbReference type="ARBA" id="ARBA00022801"/>
    </source>
</evidence>
<gene>
    <name evidence="8" type="ORF">SAMN02910354_00236</name>
</gene>
<dbReference type="PANTHER" id="PTHR43053:SF3">
    <property type="entry name" value="ALPHA-GALACTOSIDASE C-RELATED"/>
    <property type="match status" value="1"/>
</dbReference>
<dbReference type="Pfam" id="PF16875">
    <property type="entry name" value="Glyco_hydro_36N"/>
    <property type="match status" value="1"/>
</dbReference>
<dbReference type="PIRSF" id="PIRSF005536">
    <property type="entry name" value="Agal"/>
    <property type="match status" value="1"/>
</dbReference>
<dbReference type="PRINTS" id="PR00743">
    <property type="entry name" value="GLHYDRLASE36"/>
</dbReference>
<dbReference type="InterPro" id="IPR017853">
    <property type="entry name" value="GH"/>
</dbReference>
<accession>A0A1G5AF88</accession>